<protein>
    <submittedName>
        <fullName evidence="1">DUF692 domain-containing protein</fullName>
    </submittedName>
</protein>
<dbReference type="EMBL" id="JAVRFF010000002">
    <property type="protein sequence ID" value="MDT0471069.1"/>
    <property type="molecule type" value="Genomic_DNA"/>
</dbReference>
<reference evidence="1" key="1">
    <citation type="submission" date="2024-05" db="EMBL/GenBank/DDBJ databases">
        <title>30 novel species of actinomycetes from the DSMZ collection.</title>
        <authorList>
            <person name="Nouioui I."/>
        </authorList>
    </citation>
    <scope>NUCLEOTIDE SEQUENCE</scope>
    <source>
        <strain evidence="1">DSM 41014</strain>
    </source>
</reference>
<dbReference type="InterPro" id="IPR007801">
    <property type="entry name" value="MbnB/TglH/ChrH"/>
</dbReference>
<dbReference type="PANTHER" id="PTHR42194">
    <property type="entry name" value="UPF0276 PROTEIN HI_1600"/>
    <property type="match status" value="1"/>
</dbReference>
<sequence length="281" mass="30943">MTSAPEKTEEAFVRIQGAGLGYRKELSKEFYTQRARIDVVEVLADQWFGDGNRERLREIADTFPTVVHGVGMSVGGAGRISEDYLKDAREAVRVCDASFYSEHLAVTHIPGMNSGHLCPPVISDESLKVCIRNVEQAQDFLGVPLALENITYSMTLGADHSAAASFFGDIVQATECLILLDVANLYINSRNHQFDPLKYLDLLPVERVVQIHLAGGIVSDTGKYIDSHSEQVGQEIWELASAVAVRVKPDSVIIERDQNFPDFDSLLDDVAAARGIFFPSV</sequence>
<dbReference type="RefSeq" id="WP_311633982.1">
    <property type="nucleotide sequence ID" value="NZ_JAVRFF010000002.1"/>
</dbReference>
<evidence type="ECO:0000313" key="2">
    <source>
        <dbReference type="Proteomes" id="UP001180489"/>
    </source>
</evidence>
<name>A0ABU2UD57_9ACTN</name>
<accession>A0ABU2UD57</accession>
<dbReference type="Gene3D" id="3.20.20.150">
    <property type="entry name" value="Divalent-metal-dependent TIM barrel enzymes"/>
    <property type="match status" value="1"/>
</dbReference>
<dbReference type="Pfam" id="PF05114">
    <property type="entry name" value="MbnB_TglH_ChrH"/>
    <property type="match status" value="1"/>
</dbReference>
<dbReference type="PANTHER" id="PTHR42194:SF1">
    <property type="entry name" value="UPF0276 PROTEIN HI_1600"/>
    <property type="match status" value="1"/>
</dbReference>
<organism evidence="1 2">
    <name type="scientific">Streptomyces hintoniae</name>
    <dbReference type="NCBI Taxonomy" id="3075521"/>
    <lineage>
        <taxon>Bacteria</taxon>
        <taxon>Bacillati</taxon>
        <taxon>Actinomycetota</taxon>
        <taxon>Actinomycetes</taxon>
        <taxon>Kitasatosporales</taxon>
        <taxon>Streptomycetaceae</taxon>
        <taxon>Streptomyces</taxon>
    </lineage>
</organism>
<evidence type="ECO:0000313" key="1">
    <source>
        <dbReference type="EMBL" id="MDT0471069.1"/>
    </source>
</evidence>
<keyword evidence="2" id="KW-1185">Reference proteome</keyword>
<dbReference type="Proteomes" id="UP001180489">
    <property type="component" value="Unassembled WGS sequence"/>
</dbReference>
<dbReference type="InterPro" id="IPR036237">
    <property type="entry name" value="Xyl_isomerase-like_sf"/>
</dbReference>
<gene>
    <name evidence="1" type="ORF">RM863_02810</name>
</gene>
<dbReference type="SUPFAM" id="SSF51658">
    <property type="entry name" value="Xylose isomerase-like"/>
    <property type="match status" value="1"/>
</dbReference>
<comment type="caution">
    <text evidence="1">The sequence shown here is derived from an EMBL/GenBank/DDBJ whole genome shotgun (WGS) entry which is preliminary data.</text>
</comment>
<proteinExistence type="predicted"/>
<dbReference type="NCBIfam" id="NF003818">
    <property type="entry name" value="PRK05409.1"/>
    <property type="match status" value="1"/>
</dbReference>